<reference evidence="1" key="1">
    <citation type="journal article" date="2020" name="Stud. Mycol.">
        <title>101 Dothideomycetes genomes: a test case for predicting lifestyles and emergence of pathogens.</title>
        <authorList>
            <person name="Haridas S."/>
            <person name="Albert R."/>
            <person name="Binder M."/>
            <person name="Bloem J."/>
            <person name="Labutti K."/>
            <person name="Salamov A."/>
            <person name="Andreopoulos B."/>
            <person name="Baker S."/>
            <person name="Barry K."/>
            <person name="Bills G."/>
            <person name="Bluhm B."/>
            <person name="Cannon C."/>
            <person name="Castanera R."/>
            <person name="Culley D."/>
            <person name="Daum C."/>
            <person name="Ezra D."/>
            <person name="Gonzalez J."/>
            <person name="Henrissat B."/>
            <person name="Kuo A."/>
            <person name="Liang C."/>
            <person name="Lipzen A."/>
            <person name="Lutzoni F."/>
            <person name="Magnuson J."/>
            <person name="Mondo S."/>
            <person name="Nolan M."/>
            <person name="Ohm R."/>
            <person name="Pangilinan J."/>
            <person name="Park H.-J."/>
            <person name="Ramirez L."/>
            <person name="Alfaro M."/>
            <person name="Sun H."/>
            <person name="Tritt A."/>
            <person name="Yoshinaga Y."/>
            <person name="Zwiers L.-H."/>
            <person name="Turgeon B."/>
            <person name="Goodwin S."/>
            <person name="Spatafora J."/>
            <person name="Crous P."/>
            <person name="Grigoriev I."/>
        </authorList>
    </citation>
    <scope>NUCLEOTIDE SEQUENCE</scope>
    <source>
        <strain evidence="1">CBS 113818</strain>
    </source>
</reference>
<dbReference type="EMBL" id="MU006225">
    <property type="protein sequence ID" value="KAF2826938.1"/>
    <property type="molecule type" value="Genomic_DNA"/>
</dbReference>
<dbReference type="Proteomes" id="UP000799424">
    <property type="component" value="Unassembled WGS sequence"/>
</dbReference>
<keyword evidence="2" id="KW-1185">Reference proteome</keyword>
<organism evidence="1 2">
    <name type="scientific">Ophiobolus disseminans</name>
    <dbReference type="NCBI Taxonomy" id="1469910"/>
    <lineage>
        <taxon>Eukaryota</taxon>
        <taxon>Fungi</taxon>
        <taxon>Dikarya</taxon>
        <taxon>Ascomycota</taxon>
        <taxon>Pezizomycotina</taxon>
        <taxon>Dothideomycetes</taxon>
        <taxon>Pleosporomycetidae</taxon>
        <taxon>Pleosporales</taxon>
        <taxon>Pleosporineae</taxon>
        <taxon>Phaeosphaeriaceae</taxon>
        <taxon>Ophiobolus</taxon>
    </lineage>
</organism>
<evidence type="ECO:0000313" key="1">
    <source>
        <dbReference type="EMBL" id="KAF2826938.1"/>
    </source>
</evidence>
<proteinExistence type="predicted"/>
<dbReference type="AlphaFoldDB" id="A0A6A7A245"/>
<sequence>IRENPHITPLATTDGHWIPSTTPQYNYRSGGGLSGAYMFCEKTRIRPVPADSLPRSLNHFKTFSVFYSGGRGFWVLRGDATAPGPDECWHPLRFEHDATDKSSHLTPAGNGDTLKCHRTDQLWAHMLLPDIYHGPQTQNPQHGGLRGELPVLLALVSMSMDPGNLQQWLPWMFQNSQWHTHSLPHGRVVVDVYTCPQSWAGGSIVQDLVDFENGVYGKYYN</sequence>
<feature type="non-terminal residue" evidence="1">
    <location>
        <position position="1"/>
    </location>
</feature>
<name>A0A6A7A245_9PLEO</name>
<gene>
    <name evidence="1" type="ORF">CC86DRAFT_292399</name>
</gene>
<dbReference type="OrthoDB" id="5243686at2759"/>
<accession>A0A6A7A245</accession>
<protein>
    <submittedName>
        <fullName evidence="1">Uncharacterized protein</fullName>
    </submittedName>
</protein>
<evidence type="ECO:0000313" key="2">
    <source>
        <dbReference type="Proteomes" id="UP000799424"/>
    </source>
</evidence>